<organism evidence="1 2">
    <name type="scientific">Hyalomma asiaticum</name>
    <name type="common">Tick</name>
    <dbReference type="NCBI Taxonomy" id="266040"/>
    <lineage>
        <taxon>Eukaryota</taxon>
        <taxon>Metazoa</taxon>
        <taxon>Ecdysozoa</taxon>
        <taxon>Arthropoda</taxon>
        <taxon>Chelicerata</taxon>
        <taxon>Arachnida</taxon>
        <taxon>Acari</taxon>
        <taxon>Parasitiformes</taxon>
        <taxon>Ixodida</taxon>
        <taxon>Ixodoidea</taxon>
        <taxon>Ixodidae</taxon>
        <taxon>Hyalomminae</taxon>
        <taxon>Hyalomma</taxon>
    </lineage>
</organism>
<comment type="caution">
    <text evidence="1">The sequence shown here is derived from an EMBL/GenBank/DDBJ whole genome shotgun (WGS) entry which is preliminary data.</text>
</comment>
<name>A0ACB7SNT1_HYAAI</name>
<evidence type="ECO:0000313" key="1">
    <source>
        <dbReference type="EMBL" id="KAH6935712.1"/>
    </source>
</evidence>
<gene>
    <name evidence="1" type="ORF">HPB50_008285</name>
</gene>
<reference evidence="1" key="1">
    <citation type="submission" date="2020-05" db="EMBL/GenBank/DDBJ databases">
        <title>Large-scale comparative analyses of tick genomes elucidate their genetic diversity and vector capacities.</title>
        <authorList>
            <person name="Jia N."/>
            <person name="Wang J."/>
            <person name="Shi W."/>
            <person name="Du L."/>
            <person name="Sun Y."/>
            <person name="Zhan W."/>
            <person name="Jiang J."/>
            <person name="Wang Q."/>
            <person name="Zhang B."/>
            <person name="Ji P."/>
            <person name="Sakyi L.B."/>
            <person name="Cui X."/>
            <person name="Yuan T."/>
            <person name="Jiang B."/>
            <person name="Yang W."/>
            <person name="Lam T.T.-Y."/>
            <person name="Chang Q."/>
            <person name="Ding S."/>
            <person name="Wang X."/>
            <person name="Zhu J."/>
            <person name="Ruan X."/>
            <person name="Zhao L."/>
            <person name="Wei J."/>
            <person name="Que T."/>
            <person name="Du C."/>
            <person name="Cheng J."/>
            <person name="Dai P."/>
            <person name="Han X."/>
            <person name="Huang E."/>
            <person name="Gao Y."/>
            <person name="Liu J."/>
            <person name="Shao H."/>
            <person name="Ye R."/>
            <person name="Li L."/>
            <person name="Wei W."/>
            <person name="Wang X."/>
            <person name="Wang C."/>
            <person name="Yang T."/>
            <person name="Huo Q."/>
            <person name="Li W."/>
            <person name="Guo W."/>
            <person name="Chen H."/>
            <person name="Zhou L."/>
            <person name="Ni X."/>
            <person name="Tian J."/>
            <person name="Zhou Y."/>
            <person name="Sheng Y."/>
            <person name="Liu T."/>
            <person name="Pan Y."/>
            <person name="Xia L."/>
            <person name="Li J."/>
            <person name="Zhao F."/>
            <person name="Cao W."/>
        </authorList>
    </citation>
    <scope>NUCLEOTIDE SEQUENCE</scope>
    <source>
        <strain evidence="1">Hyas-2018</strain>
    </source>
</reference>
<accession>A0ACB7SNT1</accession>
<keyword evidence="2" id="KW-1185">Reference proteome</keyword>
<dbReference type="Proteomes" id="UP000821845">
    <property type="component" value="Chromosome 3"/>
</dbReference>
<sequence length="219" mass="24223">MSRSPINEGRNSPNRQRATPVELTSVHQRASRRLRGNSPEFGPLSFTSRETRTTDAATMTSQVIRDPEPKPQPARHVPTYSDVLRQPAVQSSTPVATTVTYPPTARSASRVFQPTAAYRPPAHSVPRFVEQTEKKIDTLIRVGLKSILGIPQTTSTEWLLELGLHNTVDELIEVHFAAQVARLSSTKAGLKILDEAGIAVPRVEVFDGVQLTRDEREDI</sequence>
<proteinExistence type="predicted"/>
<dbReference type="EMBL" id="CM023483">
    <property type="protein sequence ID" value="KAH6935712.1"/>
    <property type="molecule type" value="Genomic_DNA"/>
</dbReference>
<protein>
    <submittedName>
        <fullName evidence="1">Uncharacterized protein</fullName>
    </submittedName>
</protein>
<evidence type="ECO:0000313" key="2">
    <source>
        <dbReference type="Proteomes" id="UP000821845"/>
    </source>
</evidence>